<keyword evidence="2" id="KW-0472">Membrane</keyword>
<evidence type="ECO:0000313" key="4">
    <source>
        <dbReference type="EMBL" id="AIN96744.1"/>
    </source>
</evidence>
<dbReference type="PANTHER" id="PTHR10281">
    <property type="entry name" value="MEMBRANE-ASSOCIATED PROGESTERONE RECEPTOR COMPONENT-RELATED"/>
    <property type="match status" value="1"/>
</dbReference>
<dbReference type="PANTHER" id="PTHR10281:SF104">
    <property type="entry name" value="CYTOCHROME B5 HEME-BINDING DOMAIN-CONTAINING PROTEIN"/>
    <property type="match status" value="1"/>
</dbReference>
<evidence type="ECO:0000313" key="5">
    <source>
        <dbReference type="Proteomes" id="UP000063063"/>
    </source>
</evidence>
<dbReference type="KEGG" id="lpan:LPMP_150200"/>
<sequence>MSGRNASSTHEVTKLSILLGIFLGVFVVLLVRLQFRSRQRLFEKPHCNAFVPRAYTVEELSQFDGKKKPQAFMGVKGIIYNVSLEWYGPEGPYSAFAGCDSSRQLGKVIVGRDEINADWTTLSPAHLQTLHEWEERLRSKYSAVGWITDPHKDFVKRAASLAP</sequence>
<evidence type="ECO:0000256" key="1">
    <source>
        <dbReference type="ARBA" id="ARBA00038357"/>
    </source>
</evidence>
<feature type="domain" description="Cytochrome b5 heme-binding" evidence="3">
    <location>
        <begin position="55"/>
        <end position="148"/>
    </location>
</feature>
<dbReference type="GeneID" id="22573436"/>
<evidence type="ECO:0000256" key="2">
    <source>
        <dbReference type="SAM" id="Phobius"/>
    </source>
</evidence>
<gene>
    <name evidence="4" type="ORF">LPMP_150200</name>
</gene>
<organism evidence="4 5">
    <name type="scientific">Leishmania panamensis</name>
    <dbReference type="NCBI Taxonomy" id="5679"/>
    <lineage>
        <taxon>Eukaryota</taxon>
        <taxon>Discoba</taxon>
        <taxon>Euglenozoa</taxon>
        <taxon>Kinetoplastea</taxon>
        <taxon>Metakinetoplastina</taxon>
        <taxon>Trypanosomatida</taxon>
        <taxon>Trypanosomatidae</taxon>
        <taxon>Leishmaniinae</taxon>
        <taxon>Leishmania</taxon>
        <taxon>Leishmania guyanensis species complex</taxon>
    </lineage>
</organism>
<dbReference type="EMBL" id="CP009384">
    <property type="protein sequence ID" value="AIN96744.1"/>
    <property type="molecule type" value="Genomic_DNA"/>
</dbReference>
<dbReference type="RefSeq" id="XP_010697397.1">
    <property type="nucleotide sequence ID" value="XM_010699095.1"/>
</dbReference>
<dbReference type="VEuPathDB" id="TriTrypDB:LPMP_150200"/>
<protein>
    <submittedName>
        <fullName evidence="4">Cytochrome b5-like heme/steroid binding protein, putative</fullName>
    </submittedName>
</protein>
<dbReference type="GO" id="GO:0005783">
    <property type="term" value="C:endoplasmic reticulum"/>
    <property type="evidence" value="ECO:0007669"/>
    <property type="project" value="TreeGrafter"/>
</dbReference>
<dbReference type="Proteomes" id="UP000063063">
    <property type="component" value="Chromosome 15"/>
</dbReference>
<name>A0A088RNE8_LEIPA</name>
<dbReference type="eggNOG" id="KOG1110">
    <property type="taxonomic scope" value="Eukaryota"/>
</dbReference>
<dbReference type="InterPro" id="IPR001199">
    <property type="entry name" value="Cyt_B5-like_heme/steroid-bd"/>
</dbReference>
<comment type="similarity">
    <text evidence="1">Belongs to the cytochrome b5 family. MAPR subfamily.</text>
</comment>
<proteinExistence type="inferred from homology"/>
<dbReference type="InterPro" id="IPR050577">
    <property type="entry name" value="MAPR/NEUFC/NENF-like"/>
</dbReference>
<accession>A0A088RNE8</accession>
<dbReference type="GO" id="GO:0016020">
    <property type="term" value="C:membrane"/>
    <property type="evidence" value="ECO:0007669"/>
    <property type="project" value="TreeGrafter"/>
</dbReference>
<keyword evidence="2" id="KW-1133">Transmembrane helix</keyword>
<dbReference type="SMART" id="SM01117">
    <property type="entry name" value="Cyt-b5"/>
    <property type="match status" value="1"/>
</dbReference>
<evidence type="ECO:0000259" key="3">
    <source>
        <dbReference type="SMART" id="SM01117"/>
    </source>
</evidence>
<dbReference type="VEuPathDB" id="TriTrypDB:LPAL13_150007000"/>
<dbReference type="OrthoDB" id="547796at2759"/>
<dbReference type="SUPFAM" id="SSF55856">
    <property type="entry name" value="Cytochrome b5-like heme/steroid binding domain"/>
    <property type="match status" value="1"/>
</dbReference>
<dbReference type="InterPro" id="IPR036400">
    <property type="entry name" value="Cyt_B5-like_heme/steroid_sf"/>
</dbReference>
<keyword evidence="2" id="KW-0812">Transmembrane</keyword>
<feature type="transmembrane region" description="Helical" evidence="2">
    <location>
        <begin position="12"/>
        <end position="31"/>
    </location>
</feature>
<dbReference type="AlphaFoldDB" id="A0A088RNE8"/>
<reference evidence="4 5" key="1">
    <citation type="journal article" date="2015" name="Sci. Rep.">
        <title>The genome of Leishmania panamensis: insights into genomics of the L. (Viannia) subgenus.</title>
        <authorList>
            <person name="Llanes A."/>
            <person name="Restrepo C.M."/>
            <person name="Vecchio G.D."/>
            <person name="Anguizola F.J."/>
            <person name="Lleonart R."/>
        </authorList>
    </citation>
    <scope>NUCLEOTIDE SEQUENCE [LARGE SCALE GENOMIC DNA]</scope>
    <source>
        <strain evidence="4 5">MHOM/PA/94/PSC-1</strain>
    </source>
</reference>
<dbReference type="Gene3D" id="3.10.120.10">
    <property type="entry name" value="Cytochrome b5-like heme/steroid binding domain"/>
    <property type="match status" value="1"/>
</dbReference>
<keyword evidence="5" id="KW-1185">Reference proteome</keyword>